<dbReference type="STRING" id="391626.OAN307_c28740"/>
<dbReference type="GO" id="GO:0008745">
    <property type="term" value="F:N-acetylmuramoyl-L-alanine amidase activity"/>
    <property type="evidence" value="ECO:0007669"/>
    <property type="project" value="UniProtKB-EC"/>
</dbReference>
<dbReference type="PANTHER" id="PTHR30404:SF0">
    <property type="entry name" value="N-ACETYLMURAMOYL-L-ALANINE AMIDASE AMIC"/>
    <property type="match status" value="1"/>
</dbReference>
<dbReference type="eggNOG" id="COG0860">
    <property type="taxonomic scope" value="Bacteria"/>
</dbReference>
<dbReference type="EMBL" id="CP003740">
    <property type="protein sequence ID" value="AGI68441.1"/>
    <property type="molecule type" value="Genomic_DNA"/>
</dbReference>
<evidence type="ECO:0000313" key="6">
    <source>
        <dbReference type="Proteomes" id="UP000005307"/>
    </source>
</evidence>
<dbReference type="GO" id="GO:0009253">
    <property type="term" value="P:peptidoglycan catabolic process"/>
    <property type="evidence" value="ECO:0007669"/>
    <property type="project" value="InterPro"/>
</dbReference>
<dbReference type="InterPro" id="IPR050695">
    <property type="entry name" value="N-acetylmuramoyl_amidase_3"/>
</dbReference>
<gene>
    <name evidence="5" type="primary">amiC2</name>
    <name evidence="5" type="ORF">OAN307_c28740</name>
</gene>
<protein>
    <recommendedName>
        <fullName evidence="2">N-acetylmuramoyl-L-alanine amidase</fullName>
        <ecNumber evidence="2">3.5.1.28</ecNumber>
    </recommendedName>
</protein>
<dbReference type="Gene3D" id="3.40.630.40">
    <property type="entry name" value="Zn-dependent exopeptidases"/>
    <property type="match status" value="1"/>
</dbReference>
<dbReference type="Gene3D" id="2.60.40.3500">
    <property type="match status" value="1"/>
</dbReference>
<accession>M9RDH8</accession>
<keyword evidence="6" id="KW-1185">Reference proteome</keyword>
<proteinExistence type="predicted"/>
<organism evidence="5 6">
    <name type="scientific">Octadecabacter antarcticus 307</name>
    <dbReference type="NCBI Taxonomy" id="391626"/>
    <lineage>
        <taxon>Bacteria</taxon>
        <taxon>Pseudomonadati</taxon>
        <taxon>Pseudomonadota</taxon>
        <taxon>Alphaproteobacteria</taxon>
        <taxon>Rhodobacterales</taxon>
        <taxon>Roseobacteraceae</taxon>
        <taxon>Octadecabacter</taxon>
    </lineage>
</organism>
<reference evidence="5 6" key="1">
    <citation type="journal article" date="2013" name="PLoS ONE">
        <title>Poles Apart: Arctic and Antarctic Octadecabacter strains Share High Genome Plasticity and a New Type of Xanthorhodopsin.</title>
        <authorList>
            <person name="Vollmers J."/>
            <person name="Voget S."/>
            <person name="Dietrich S."/>
            <person name="Gollnow K."/>
            <person name="Smits M."/>
            <person name="Meyer K."/>
            <person name="Brinkhoff T."/>
            <person name="Simon M."/>
            <person name="Daniel R."/>
        </authorList>
    </citation>
    <scope>NUCLEOTIDE SEQUENCE [LARGE SCALE GENOMIC DNA]</scope>
    <source>
        <strain evidence="5 6">307</strain>
    </source>
</reference>
<dbReference type="HOGENOM" id="CLU_014322_2_1_5"/>
<dbReference type="KEGG" id="oat:OAN307_c28740"/>
<feature type="domain" description="MurNAc-LAA" evidence="4">
    <location>
        <begin position="228"/>
        <end position="383"/>
    </location>
</feature>
<dbReference type="Proteomes" id="UP000005307">
    <property type="component" value="Chromosome"/>
</dbReference>
<dbReference type="Pfam" id="PF11741">
    <property type="entry name" value="AMIN"/>
    <property type="match status" value="1"/>
</dbReference>
<evidence type="ECO:0000256" key="1">
    <source>
        <dbReference type="ARBA" id="ARBA00001561"/>
    </source>
</evidence>
<name>M9RDH8_9RHOB</name>
<dbReference type="AlphaFoldDB" id="M9RDH8"/>
<dbReference type="GO" id="GO:0030288">
    <property type="term" value="C:outer membrane-bounded periplasmic space"/>
    <property type="evidence" value="ECO:0007669"/>
    <property type="project" value="TreeGrafter"/>
</dbReference>
<dbReference type="SMART" id="SM00646">
    <property type="entry name" value="Ami_3"/>
    <property type="match status" value="1"/>
</dbReference>
<dbReference type="InterPro" id="IPR021731">
    <property type="entry name" value="AMIN_dom"/>
</dbReference>
<dbReference type="InterPro" id="IPR002508">
    <property type="entry name" value="MurNAc-LAA_cat"/>
</dbReference>
<evidence type="ECO:0000259" key="4">
    <source>
        <dbReference type="SMART" id="SM00646"/>
    </source>
</evidence>
<keyword evidence="3" id="KW-0378">Hydrolase</keyword>
<dbReference type="Pfam" id="PF01520">
    <property type="entry name" value="Amidase_3"/>
    <property type="match status" value="1"/>
</dbReference>
<sequence>MALWLAFSTGLGAQELSGLARLDVAQSGAVDQFRRAEVALYLSQPVPYRVFTLEGPNRLVMDFREVDFRAVDEMAFTKSDWISGARFGALRPGWSRMILDLVDPVRVDQAGMTVNAVDGTAQIDVVLRAATQAGFAAAAGPPNDPDWAFLMAADPVFVAPQDDEGPLIIVIDPGHGGLDPGAEHANVQEADVMLALALELAAALGRIEGVQPAVTRADDTFVALQERLTLARGARADLFISLHADALEGLQATGASVYTLTDVAAEGASQRMAERHEGGDLLAGVDLRGQGDEVAMVLQDMLRVETAAAGERFADQLVQAMRDTGAVLNSRPRRQAELAVLNAADFPSVLLEVGFLSNNVDRARLTSPQGRAPIVAAVTLAVGRWAIQEAALAPLIKQ</sequence>
<dbReference type="CDD" id="cd02696">
    <property type="entry name" value="MurNAc-LAA"/>
    <property type="match status" value="1"/>
</dbReference>
<dbReference type="SUPFAM" id="SSF53187">
    <property type="entry name" value="Zn-dependent exopeptidases"/>
    <property type="match status" value="1"/>
</dbReference>
<comment type="catalytic activity">
    <reaction evidence="1">
        <text>Hydrolyzes the link between N-acetylmuramoyl residues and L-amino acid residues in certain cell-wall glycopeptides.</text>
        <dbReference type="EC" id="3.5.1.28"/>
    </reaction>
</comment>
<dbReference type="PANTHER" id="PTHR30404">
    <property type="entry name" value="N-ACETYLMURAMOYL-L-ALANINE AMIDASE"/>
    <property type="match status" value="1"/>
</dbReference>
<evidence type="ECO:0000256" key="3">
    <source>
        <dbReference type="ARBA" id="ARBA00022801"/>
    </source>
</evidence>
<evidence type="ECO:0000313" key="5">
    <source>
        <dbReference type="EMBL" id="AGI68441.1"/>
    </source>
</evidence>
<evidence type="ECO:0000256" key="2">
    <source>
        <dbReference type="ARBA" id="ARBA00011901"/>
    </source>
</evidence>
<dbReference type="EC" id="3.5.1.28" evidence="2"/>